<dbReference type="NCBIfam" id="TIGR01725">
    <property type="entry name" value="phge_HK97_gp10"/>
    <property type="match status" value="1"/>
</dbReference>
<dbReference type="Proteomes" id="UP000472573">
    <property type="component" value="Unassembled WGS sequence"/>
</dbReference>
<dbReference type="InterPro" id="IPR010064">
    <property type="entry name" value="HK97-gp10_tail"/>
</dbReference>
<gene>
    <name evidence="1" type="ORF">GBO79_01110</name>
</gene>
<protein>
    <recommendedName>
        <fullName evidence="3">Phage protein, HK97 gp10 family</fullName>
    </recommendedName>
</protein>
<reference evidence="2" key="2">
    <citation type="submission" date="2020-03" db="EMBL/GenBank/DDBJ databases">
        <title>SpeciesPrimer: A bioinformatics pipeline dedicated to the design of qPCR primers for the quantification of bacterial species.</title>
        <authorList>
            <person name="Dreier M."/>
            <person name="Berthoud H."/>
            <person name="Shani N."/>
            <person name="Wechsler D."/>
            <person name="Junier P."/>
        </authorList>
    </citation>
    <scope>NUCLEOTIDE SEQUENCE [LARGE SCALE GENOMIC DNA]</scope>
    <source>
        <strain evidence="2">FAM13073</strain>
    </source>
</reference>
<accession>A0ABQ6XIS7</accession>
<keyword evidence="2" id="KW-1185">Reference proteome</keyword>
<evidence type="ECO:0000313" key="2">
    <source>
        <dbReference type="Proteomes" id="UP000472573"/>
    </source>
</evidence>
<name>A0ABQ6XIS7_PEDPE</name>
<comment type="caution">
    <text evidence="1">The sequence shown here is derived from an EMBL/GenBank/DDBJ whole genome shotgun (WGS) entry which is preliminary data.</text>
</comment>
<dbReference type="RefSeq" id="WP_159276411.1">
    <property type="nucleotide sequence ID" value="NZ_CP197206.1"/>
</dbReference>
<sequence>MSNQRITLHGMKKLQKKLAKVAQKEEVKEIVKKRTAEMHSETQKLMLNLYKPKEEGGSSTGETRKSTVVVIEDDGLSGSVNIGTEYAPYLELGTRFMEARPALKPSYDKELPLFVSDLKKLVR</sequence>
<evidence type="ECO:0000313" key="1">
    <source>
        <dbReference type="EMBL" id="KAF0414950.1"/>
    </source>
</evidence>
<reference evidence="1 2" key="1">
    <citation type="submission" date="2019-10" db="EMBL/GenBank/DDBJ databases">
        <authorList>
            <person name="Irmler S."/>
            <person name="Berthoud H."/>
            <person name="Roetschi A."/>
            <person name="Arias E."/>
            <person name="Shani N."/>
            <person name="Wuethrich D."/>
            <person name="Bruggmann R."/>
        </authorList>
    </citation>
    <scope>NUCLEOTIDE SEQUENCE [LARGE SCALE GENOMIC DNA]</scope>
    <source>
        <strain evidence="1 2">FAM13073</strain>
    </source>
</reference>
<proteinExistence type="predicted"/>
<organism evidence="1 2">
    <name type="scientific">Pediococcus pentosaceus</name>
    <dbReference type="NCBI Taxonomy" id="1255"/>
    <lineage>
        <taxon>Bacteria</taxon>
        <taxon>Bacillati</taxon>
        <taxon>Bacillota</taxon>
        <taxon>Bacilli</taxon>
        <taxon>Lactobacillales</taxon>
        <taxon>Lactobacillaceae</taxon>
        <taxon>Pediococcus</taxon>
    </lineage>
</organism>
<evidence type="ECO:0008006" key="3">
    <source>
        <dbReference type="Google" id="ProtNLM"/>
    </source>
</evidence>
<dbReference type="EMBL" id="WENB01000001">
    <property type="protein sequence ID" value="KAF0414950.1"/>
    <property type="molecule type" value="Genomic_DNA"/>
</dbReference>